<evidence type="ECO:0000313" key="2">
    <source>
        <dbReference type="Proteomes" id="UP001079672"/>
    </source>
</evidence>
<reference evidence="1" key="1">
    <citation type="submission" date="2022-12" db="EMBL/GenBank/DDBJ databases">
        <title>Development of a Multilocus Sequence Typing Scheme for Bacteroides fragilis Based on Whole Genome Sequencing Data and Clinical Application.</title>
        <authorList>
            <person name="Nielsen F.D."/>
            <person name="Justesen U.S."/>
        </authorList>
    </citation>
    <scope>NUCLEOTIDE SEQUENCE</scope>
    <source>
        <strain evidence="1">BF_AM_ODE_DK_2015_4</strain>
    </source>
</reference>
<accession>A0A9Q4JEF6</accession>
<dbReference type="Proteomes" id="UP001079672">
    <property type="component" value="Unassembled WGS sequence"/>
</dbReference>
<proteinExistence type="predicted"/>
<dbReference type="AlphaFoldDB" id="A0A9Q4JEF6"/>
<sequence>MRSDMQKGKNMMSFKKYSSIENSFNRQFMECVMTEMPTDLQYVIQEKVHGANTSFLCDGVEVLFAKRTSVLLHKYRIQRVIGKKNHSNFCYNFAPNFLK</sequence>
<dbReference type="RefSeq" id="WP_137570014.1">
    <property type="nucleotide sequence ID" value="NZ_CP037440.1"/>
</dbReference>
<organism evidence="1 2">
    <name type="scientific">Bacteroides fragilis</name>
    <dbReference type="NCBI Taxonomy" id="817"/>
    <lineage>
        <taxon>Bacteria</taxon>
        <taxon>Pseudomonadati</taxon>
        <taxon>Bacteroidota</taxon>
        <taxon>Bacteroidia</taxon>
        <taxon>Bacteroidales</taxon>
        <taxon>Bacteroidaceae</taxon>
        <taxon>Bacteroides</taxon>
    </lineage>
</organism>
<dbReference type="Gene3D" id="3.30.1490.70">
    <property type="match status" value="1"/>
</dbReference>
<evidence type="ECO:0008006" key="3">
    <source>
        <dbReference type="Google" id="ProtNLM"/>
    </source>
</evidence>
<evidence type="ECO:0000313" key="1">
    <source>
        <dbReference type="EMBL" id="MCZ2686853.1"/>
    </source>
</evidence>
<protein>
    <recommendedName>
        <fullName evidence="3">RNA ligase domain-containing protein</fullName>
    </recommendedName>
</protein>
<dbReference type="EMBL" id="JAPTZU010000002">
    <property type="protein sequence ID" value="MCZ2686853.1"/>
    <property type="molecule type" value="Genomic_DNA"/>
</dbReference>
<gene>
    <name evidence="1" type="ORF">O1433_04980</name>
</gene>
<comment type="caution">
    <text evidence="1">The sequence shown here is derived from an EMBL/GenBank/DDBJ whole genome shotgun (WGS) entry which is preliminary data.</text>
</comment>
<name>A0A9Q4JEF6_BACFG</name>
<dbReference type="SUPFAM" id="SSF56091">
    <property type="entry name" value="DNA ligase/mRNA capping enzyme, catalytic domain"/>
    <property type="match status" value="1"/>
</dbReference>